<proteinExistence type="inferred from homology"/>
<dbReference type="Gene3D" id="3.10.560.10">
    <property type="entry name" value="Outer membrane lipoprotein wza domain like"/>
    <property type="match status" value="2"/>
</dbReference>
<dbReference type="Proteomes" id="UP000479335">
    <property type="component" value="Unassembled WGS sequence"/>
</dbReference>
<dbReference type="Pfam" id="PF10531">
    <property type="entry name" value="SLBB"/>
    <property type="match status" value="1"/>
</dbReference>
<evidence type="ECO:0000256" key="6">
    <source>
        <dbReference type="ARBA" id="ARBA00022692"/>
    </source>
</evidence>
<keyword evidence="6" id="KW-0812">Transmembrane</keyword>
<evidence type="ECO:0000256" key="5">
    <source>
        <dbReference type="ARBA" id="ARBA00022597"/>
    </source>
</evidence>
<reference evidence="19 20" key="1">
    <citation type="submission" date="2019-12" db="EMBL/GenBank/DDBJ databases">
        <title>Novel species isolated from a subtropical stream in China.</title>
        <authorList>
            <person name="Lu H."/>
        </authorList>
    </citation>
    <scope>NUCLEOTIDE SEQUENCE [LARGE SCALE GENOMIC DNA]</scope>
    <source>
        <strain evidence="19 20">FT135W</strain>
    </source>
</reference>
<feature type="signal peptide" evidence="15">
    <location>
        <begin position="1"/>
        <end position="18"/>
    </location>
</feature>
<name>A0A6L8KKK2_9BURK</name>
<dbReference type="GO" id="GO:0006811">
    <property type="term" value="P:monoatomic ion transport"/>
    <property type="evidence" value="ECO:0007669"/>
    <property type="project" value="UniProtKB-KW"/>
</dbReference>
<protein>
    <submittedName>
        <fullName evidence="19">Polysaccharide export protein EpsE</fullName>
    </submittedName>
</protein>
<dbReference type="PANTHER" id="PTHR33619:SF3">
    <property type="entry name" value="POLYSACCHARIDE EXPORT PROTEIN GFCE-RELATED"/>
    <property type="match status" value="1"/>
</dbReference>
<evidence type="ECO:0000256" key="4">
    <source>
        <dbReference type="ARBA" id="ARBA00022452"/>
    </source>
</evidence>
<evidence type="ECO:0000259" key="16">
    <source>
        <dbReference type="Pfam" id="PF02563"/>
    </source>
</evidence>
<evidence type="ECO:0000259" key="17">
    <source>
        <dbReference type="Pfam" id="PF10531"/>
    </source>
</evidence>
<keyword evidence="5" id="KW-0762">Sugar transport</keyword>
<dbReference type="InterPro" id="IPR054765">
    <property type="entry name" value="SLBB_dom"/>
</dbReference>
<feature type="domain" description="Soluble ligand binding" evidence="17">
    <location>
        <begin position="184"/>
        <end position="233"/>
    </location>
</feature>
<dbReference type="InterPro" id="IPR003715">
    <property type="entry name" value="Poly_export_N"/>
</dbReference>
<sequence>MKLFAALALALCVGQAGAAELLLGPGDVIKIAVYGNPDLTLETRVSDSGMVTYPLLGDVLVGGLATADAEKKISALLEKGGFLKKAQVNILVTVVTSQQVSVLGQVSRPGRYPLDSRRSVLEMLAVAGGIAPEGSDSVTLIRTRNGKTTKQVIDIVGMVRSGELRSDEEVASNDVIFVERAARFYIYGEVQRPGAFRIERDMTVAQALSMGGGLTPRGTERGIRVTRRDASGKAAAVEVKLDDLIQSDDVLYIKESLF</sequence>
<dbReference type="Gene3D" id="3.30.1950.10">
    <property type="entry name" value="wza like domain"/>
    <property type="match status" value="1"/>
</dbReference>
<dbReference type="GO" id="GO:0046930">
    <property type="term" value="C:pore complex"/>
    <property type="evidence" value="ECO:0007669"/>
    <property type="project" value="UniProtKB-KW"/>
</dbReference>
<evidence type="ECO:0000256" key="2">
    <source>
        <dbReference type="ARBA" id="ARBA00009450"/>
    </source>
</evidence>
<evidence type="ECO:0000313" key="19">
    <source>
        <dbReference type="EMBL" id="MYM26312.1"/>
    </source>
</evidence>
<keyword evidence="11" id="KW-0472">Membrane</keyword>
<dbReference type="GO" id="GO:0015288">
    <property type="term" value="F:porin activity"/>
    <property type="evidence" value="ECO:0007669"/>
    <property type="project" value="UniProtKB-KW"/>
</dbReference>
<comment type="subcellular location">
    <subcellularLocation>
        <location evidence="1">Cell outer membrane</location>
        <topology evidence="1">Multi-pass membrane protein</topology>
    </subcellularLocation>
</comment>
<evidence type="ECO:0000256" key="13">
    <source>
        <dbReference type="ARBA" id="ARBA00023237"/>
    </source>
</evidence>
<keyword evidence="4" id="KW-1134">Transmembrane beta strand</keyword>
<keyword evidence="9" id="KW-0406">Ion transport</keyword>
<evidence type="ECO:0000313" key="20">
    <source>
        <dbReference type="Proteomes" id="UP000479335"/>
    </source>
</evidence>
<evidence type="ECO:0000256" key="12">
    <source>
        <dbReference type="ARBA" id="ARBA00023139"/>
    </source>
</evidence>
<keyword evidence="20" id="KW-1185">Reference proteome</keyword>
<organism evidence="19 20">
    <name type="scientific">Duganella flavida</name>
    <dbReference type="NCBI Taxonomy" id="2692175"/>
    <lineage>
        <taxon>Bacteria</taxon>
        <taxon>Pseudomonadati</taxon>
        <taxon>Pseudomonadota</taxon>
        <taxon>Betaproteobacteria</taxon>
        <taxon>Burkholderiales</taxon>
        <taxon>Oxalobacteraceae</taxon>
        <taxon>Telluria group</taxon>
        <taxon>Duganella</taxon>
    </lineage>
</organism>
<dbReference type="InterPro" id="IPR017478">
    <property type="entry name" value="Polysacc_export_EpsE"/>
</dbReference>
<evidence type="ECO:0000256" key="11">
    <source>
        <dbReference type="ARBA" id="ARBA00023136"/>
    </source>
</evidence>
<dbReference type="EMBL" id="WWCN01000025">
    <property type="protein sequence ID" value="MYM26312.1"/>
    <property type="molecule type" value="Genomic_DNA"/>
</dbReference>
<evidence type="ECO:0000256" key="14">
    <source>
        <dbReference type="ARBA" id="ARBA00023288"/>
    </source>
</evidence>
<evidence type="ECO:0000256" key="3">
    <source>
        <dbReference type="ARBA" id="ARBA00022448"/>
    </source>
</evidence>
<keyword evidence="8" id="KW-0625">Polysaccharide transport</keyword>
<evidence type="ECO:0000256" key="8">
    <source>
        <dbReference type="ARBA" id="ARBA00023047"/>
    </source>
</evidence>
<dbReference type="NCBIfam" id="TIGR03028">
    <property type="entry name" value="EpsE"/>
    <property type="match status" value="1"/>
</dbReference>
<keyword evidence="13" id="KW-0998">Cell outer membrane</keyword>
<dbReference type="GO" id="GO:0015159">
    <property type="term" value="F:polysaccharide transmembrane transporter activity"/>
    <property type="evidence" value="ECO:0007669"/>
    <property type="project" value="InterPro"/>
</dbReference>
<feature type="domain" description="SLBB" evidence="18">
    <location>
        <begin position="98"/>
        <end position="178"/>
    </location>
</feature>
<comment type="caution">
    <text evidence="19">The sequence shown here is derived from an EMBL/GenBank/DDBJ whole genome shotgun (WGS) entry which is preliminary data.</text>
</comment>
<keyword evidence="12" id="KW-0564">Palmitate</keyword>
<keyword evidence="7 15" id="KW-0732">Signal</keyword>
<dbReference type="GO" id="GO:0009279">
    <property type="term" value="C:cell outer membrane"/>
    <property type="evidence" value="ECO:0007669"/>
    <property type="project" value="UniProtKB-SubCell"/>
</dbReference>
<dbReference type="Pfam" id="PF22461">
    <property type="entry name" value="SLBB_2"/>
    <property type="match status" value="1"/>
</dbReference>
<evidence type="ECO:0000256" key="15">
    <source>
        <dbReference type="SAM" id="SignalP"/>
    </source>
</evidence>
<dbReference type="PANTHER" id="PTHR33619">
    <property type="entry name" value="POLYSACCHARIDE EXPORT PROTEIN GFCE-RELATED"/>
    <property type="match status" value="1"/>
</dbReference>
<evidence type="ECO:0000256" key="10">
    <source>
        <dbReference type="ARBA" id="ARBA00023114"/>
    </source>
</evidence>
<dbReference type="AlphaFoldDB" id="A0A6L8KKK2"/>
<dbReference type="InterPro" id="IPR019554">
    <property type="entry name" value="Soluble_ligand-bd"/>
</dbReference>
<evidence type="ECO:0000256" key="9">
    <source>
        <dbReference type="ARBA" id="ARBA00023065"/>
    </source>
</evidence>
<keyword evidence="14" id="KW-0449">Lipoprotein</keyword>
<evidence type="ECO:0000256" key="1">
    <source>
        <dbReference type="ARBA" id="ARBA00004571"/>
    </source>
</evidence>
<dbReference type="InterPro" id="IPR049712">
    <property type="entry name" value="Poly_export"/>
</dbReference>
<keyword evidence="3" id="KW-0813">Transport</keyword>
<feature type="chain" id="PRO_5026946592" evidence="15">
    <location>
        <begin position="19"/>
        <end position="258"/>
    </location>
</feature>
<accession>A0A6L8KKK2</accession>
<evidence type="ECO:0000259" key="18">
    <source>
        <dbReference type="Pfam" id="PF22461"/>
    </source>
</evidence>
<dbReference type="Pfam" id="PF02563">
    <property type="entry name" value="Poly_export"/>
    <property type="match status" value="1"/>
</dbReference>
<keyword evidence="10" id="KW-0626">Porin</keyword>
<evidence type="ECO:0000256" key="7">
    <source>
        <dbReference type="ARBA" id="ARBA00022729"/>
    </source>
</evidence>
<comment type="similarity">
    <text evidence="2">Belongs to the BexD/CtrA/VexA family.</text>
</comment>
<feature type="domain" description="Polysaccharide export protein N-terminal" evidence="16">
    <location>
        <begin position="18"/>
        <end position="92"/>
    </location>
</feature>
<gene>
    <name evidence="19" type="primary">epsE</name>
    <name evidence="19" type="ORF">GTP46_27145</name>
</gene>